<feature type="transmembrane region" description="Helical" evidence="9">
    <location>
        <begin position="86"/>
        <end position="110"/>
    </location>
</feature>
<reference evidence="11" key="1">
    <citation type="submission" date="2020-05" db="EMBL/GenBank/DDBJ databases">
        <authorList>
            <person name="Chiriac C."/>
            <person name="Salcher M."/>
            <person name="Ghai R."/>
            <person name="Kavagutti S V."/>
        </authorList>
    </citation>
    <scope>NUCLEOTIDE SEQUENCE</scope>
</reference>
<evidence type="ECO:0000256" key="3">
    <source>
        <dbReference type="ARBA" id="ARBA00022448"/>
    </source>
</evidence>
<dbReference type="PANTHER" id="PTHR42922">
    <property type="entry name" value="PHOSPHATE TRANSPORT SYSTEM PERMEASE PROTEIN PSTA"/>
    <property type="match status" value="1"/>
</dbReference>
<keyword evidence="5" id="KW-0592">Phosphate transport</keyword>
<comment type="similarity">
    <text evidence="2">Belongs to the binding-protein-dependent transport system permease family. CysTW subfamily.</text>
</comment>
<organism evidence="11">
    <name type="scientific">freshwater metagenome</name>
    <dbReference type="NCBI Taxonomy" id="449393"/>
    <lineage>
        <taxon>unclassified sequences</taxon>
        <taxon>metagenomes</taxon>
        <taxon>ecological metagenomes</taxon>
    </lineage>
</organism>
<dbReference type="GO" id="GO:0005315">
    <property type="term" value="F:phosphate transmembrane transporter activity"/>
    <property type="evidence" value="ECO:0007669"/>
    <property type="project" value="InterPro"/>
</dbReference>
<evidence type="ECO:0000256" key="6">
    <source>
        <dbReference type="ARBA" id="ARBA00022692"/>
    </source>
</evidence>
<dbReference type="InterPro" id="IPR035906">
    <property type="entry name" value="MetI-like_sf"/>
</dbReference>
<dbReference type="PROSITE" id="PS50928">
    <property type="entry name" value="ABC_TM1"/>
    <property type="match status" value="1"/>
</dbReference>
<evidence type="ECO:0000256" key="1">
    <source>
        <dbReference type="ARBA" id="ARBA00004651"/>
    </source>
</evidence>
<evidence type="ECO:0000256" key="2">
    <source>
        <dbReference type="ARBA" id="ARBA00007069"/>
    </source>
</evidence>
<dbReference type="Pfam" id="PF00528">
    <property type="entry name" value="BPD_transp_1"/>
    <property type="match status" value="1"/>
</dbReference>
<dbReference type="GO" id="GO:0035435">
    <property type="term" value="P:phosphate ion transmembrane transport"/>
    <property type="evidence" value="ECO:0007669"/>
    <property type="project" value="InterPro"/>
</dbReference>
<feature type="transmembrane region" description="Helical" evidence="9">
    <location>
        <begin position="328"/>
        <end position="348"/>
    </location>
</feature>
<dbReference type="InterPro" id="IPR005672">
    <property type="entry name" value="Phosphate_PstA"/>
</dbReference>
<dbReference type="AlphaFoldDB" id="A0A6J6H6B5"/>
<name>A0A6J6H6B5_9ZZZZ</name>
<feature type="transmembrane region" description="Helical" evidence="9">
    <location>
        <begin position="181"/>
        <end position="202"/>
    </location>
</feature>
<feature type="transmembrane region" description="Helical" evidence="9">
    <location>
        <begin position="297"/>
        <end position="316"/>
    </location>
</feature>
<feature type="domain" description="ABC transmembrane type-1" evidence="10">
    <location>
        <begin position="143"/>
        <end position="345"/>
    </location>
</feature>
<comment type="subcellular location">
    <subcellularLocation>
        <location evidence="1">Cell membrane</location>
        <topology evidence="1">Multi-pass membrane protein</topology>
    </subcellularLocation>
</comment>
<protein>
    <submittedName>
        <fullName evidence="11">Unannotated protein</fullName>
    </submittedName>
</protein>
<evidence type="ECO:0000256" key="7">
    <source>
        <dbReference type="ARBA" id="ARBA00022989"/>
    </source>
</evidence>
<sequence length="354" mass="37780">MSVTVTDLQQSTAIPMPTTPWKRTRGEQLGTVVTFLISALAAAFIVLVTGLAGVDGWAFTFLIIFLLVTTVRAFKADAKVRKEMFVSVAIFATAALAFTPWMSIFASVVLKGARGFKPNFFVGDMRTTIPDDELNLGGAGHAIVGSIMMVLNATIITLPLGILSGVYLTEVRGRLTFLVRFVVQSMSGVPSIVAGLFIYTTFVNYTNSFSGLAGSFALAILMLPTVARTAEEVLKLVPDDLRSASYALGARQWRTSLMVVLPTVRSGLTTAAILGVARVIGETAPLLLTSLSSNSFVFNPLGGPIGSLPTYVFGLLQIGTENAINRAWTGALVLMLLVLALFTTARFIGGKDRR</sequence>
<dbReference type="CDD" id="cd06261">
    <property type="entry name" value="TM_PBP2"/>
    <property type="match status" value="1"/>
</dbReference>
<feature type="transmembrane region" description="Helical" evidence="9">
    <location>
        <begin position="208"/>
        <end position="227"/>
    </location>
</feature>
<accession>A0A6J6H6B5</accession>
<dbReference type="SUPFAM" id="SSF161098">
    <property type="entry name" value="MetI-like"/>
    <property type="match status" value="1"/>
</dbReference>
<evidence type="ECO:0000256" key="8">
    <source>
        <dbReference type="ARBA" id="ARBA00023136"/>
    </source>
</evidence>
<dbReference type="PANTHER" id="PTHR42922:SF1">
    <property type="entry name" value="PHOSPHATE TRANSPORT SYSTEM PERMEASE PROTEIN PSTA"/>
    <property type="match status" value="1"/>
</dbReference>
<evidence type="ECO:0000256" key="9">
    <source>
        <dbReference type="SAM" id="Phobius"/>
    </source>
</evidence>
<keyword evidence="3" id="KW-0813">Transport</keyword>
<proteinExistence type="inferred from homology"/>
<evidence type="ECO:0000259" key="10">
    <source>
        <dbReference type="PROSITE" id="PS50928"/>
    </source>
</evidence>
<feature type="transmembrane region" description="Helical" evidence="9">
    <location>
        <begin position="29"/>
        <end position="51"/>
    </location>
</feature>
<keyword evidence="7 9" id="KW-1133">Transmembrane helix</keyword>
<evidence type="ECO:0000256" key="4">
    <source>
        <dbReference type="ARBA" id="ARBA00022475"/>
    </source>
</evidence>
<dbReference type="InterPro" id="IPR051408">
    <property type="entry name" value="Phosphate_transprt_permease"/>
</dbReference>
<dbReference type="Gene3D" id="1.10.3720.10">
    <property type="entry name" value="MetI-like"/>
    <property type="match status" value="1"/>
</dbReference>
<keyword evidence="8 9" id="KW-0472">Membrane</keyword>
<dbReference type="NCBIfam" id="TIGR00974">
    <property type="entry name" value="3a0107s02c"/>
    <property type="match status" value="1"/>
</dbReference>
<dbReference type="EMBL" id="CAEZUN010000146">
    <property type="protein sequence ID" value="CAB4608280.1"/>
    <property type="molecule type" value="Genomic_DNA"/>
</dbReference>
<evidence type="ECO:0000313" key="11">
    <source>
        <dbReference type="EMBL" id="CAB4608280.1"/>
    </source>
</evidence>
<keyword evidence="6 9" id="KW-0812">Transmembrane</keyword>
<feature type="transmembrane region" description="Helical" evidence="9">
    <location>
        <begin position="57"/>
        <end position="74"/>
    </location>
</feature>
<feature type="transmembrane region" description="Helical" evidence="9">
    <location>
        <begin position="142"/>
        <end position="169"/>
    </location>
</feature>
<evidence type="ECO:0000256" key="5">
    <source>
        <dbReference type="ARBA" id="ARBA00022592"/>
    </source>
</evidence>
<gene>
    <name evidence="11" type="ORF">UFOPK1826_01106</name>
</gene>
<keyword evidence="4" id="KW-1003">Cell membrane</keyword>
<dbReference type="GO" id="GO:0005886">
    <property type="term" value="C:plasma membrane"/>
    <property type="evidence" value="ECO:0007669"/>
    <property type="project" value="UniProtKB-SubCell"/>
</dbReference>
<dbReference type="InterPro" id="IPR000515">
    <property type="entry name" value="MetI-like"/>
</dbReference>